<dbReference type="NCBIfam" id="NF007376">
    <property type="entry name" value="PRK09881.1"/>
    <property type="match status" value="1"/>
</dbReference>
<dbReference type="InterPro" id="IPR050366">
    <property type="entry name" value="BP-dependent_transpt_permease"/>
</dbReference>
<feature type="transmembrane region" description="Helical" evidence="7">
    <location>
        <begin position="208"/>
        <end position="227"/>
    </location>
</feature>
<dbReference type="AlphaFoldDB" id="A1WQB7"/>
<name>A1WQB7_VEREI</name>
<evidence type="ECO:0000259" key="8">
    <source>
        <dbReference type="PROSITE" id="PS50928"/>
    </source>
</evidence>
<evidence type="ECO:0000256" key="2">
    <source>
        <dbReference type="ARBA" id="ARBA00022448"/>
    </source>
</evidence>
<dbReference type="HOGENOM" id="CLU_028518_1_1_4"/>
<evidence type="ECO:0000256" key="5">
    <source>
        <dbReference type="ARBA" id="ARBA00022989"/>
    </source>
</evidence>
<accession>A1WQB7</accession>
<comment type="similarity">
    <text evidence="7">Belongs to the binding-protein-dependent transport system permease family.</text>
</comment>
<evidence type="ECO:0000256" key="6">
    <source>
        <dbReference type="ARBA" id="ARBA00023136"/>
    </source>
</evidence>
<dbReference type="PROSITE" id="PS50928">
    <property type="entry name" value="ABC_TM1"/>
    <property type="match status" value="1"/>
</dbReference>
<dbReference type="InterPro" id="IPR000515">
    <property type="entry name" value="MetI-like"/>
</dbReference>
<feature type="transmembrane region" description="Helical" evidence="7">
    <location>
        <begin position="20"/>
        <end position="40"/>
    </location>
</feature>
<keyword evidence="2 7" id="KW-0813">Transport</keyword>
<dbReference type="Proteomes" id="UP000000374">
    <property type="component" value="Chromosome"/>
</dbReference>
<feature type="transmembrane region" description="Helical" evidence="7">
    <location>
        <begin position="247"/>
        <end position="268"/>
    </location>
</feature>
<dbReference type="STRING" id="391735.Veis_4119"/>
<reference evidence="10" key="1">
    <citation type="submission" date="2006-12" db="EMBL/GenBank/DDBJ databases">
        <title>Complete sequence of chromosome 1 of Verminephrobacter eiseniae EF01-2.</title>
        <authorList>
            <person name="Copeland A."/>
            <person name="Lucas S."/>
            <person name="Lapidus A."/>
            <person name="Barry K."/>
            <person name="Detter J.C."/>
            <person name="Glavina del Rio T."/>
            <person name="Dalin E."/>
            <person name="Tice H."/>
            <person name="Pitluck S."/>
            <person name="Chertkov O."/>
            <person name="Brettin T."/>
            <person name="Bruce D."/>
            <person name="Han C."/>
            <person name="Tapia R."/>
            <person name="Gilna P."/>
            <person name="Schmutz J."/>
            <person name="Larimer F."/>
            <person name="Land M."/>
            <person name="Hauser L."/>
            <person name="Kyrpides N."/>
            <person name="Kim E."/>
            <person name="Stahl D."/>
            <person name="Richardson P."/>
        </authorList>
    </citation>
    <scope>NUCLEOTIDE SEQUENCE [LARGE SCALE GENOMIC DNA]</scope>
    <source>
        <strain evidence="10">EF01-2</strain>
    </source>
</reference>
<evidence type="ECO:0000256" key="7">
    <source>
        <dbReference type="RuleBase" id="RU363032"/>
    </source>
</evidence>
<keyword evidence="5 7" id="KW-1133">Transmembrane helix</keyword>
<dbReference type="InterPro" id="IPR025966">
    <property type="entry name" value="OppC_N"/>
</dbReference>
<keyword evidence="4 7" id="KW-0812">Transmembrane</keyword>
<protein>
    <submittedName>
        <fullName evidence="9">Binding-protein-dependent transport systems inner membrane component</fullName>
    </submittedName>
</protein>
<dbReference type="GeneID" id="76462460"/>
<dbReference type="PANTHER" id="PTHR43386:SF1">
    <property type="entry name" value="D,D-DIPEPTIDE TRANSPORT SYSTEM PERMEASE PROTEIN DDPC-RELATED"/>
    <property type="match status" value="1"/>
</dbReference>
<evidence type="ECO:0000313" key="9">
    <source>
        <dbReference type="EMBL" id="ABM59824.1"/>
    </source>
</evidence>
<sequence>MNGPDWDYLAYRLRRSPLTLLGLCMVALVLLAILVGPWLLSTDPDRIDLRSRLAAPSAAHWFGTDEVGRDIFTRVLHGGRISVGIGFFVVLVSATLGSILGGLSGVIGGKMDTAIMRLMDIVLSVPSLVLTMALAAALGPSLWNAMLALALVRIPAYVRLARGQTLTIRESGYVLAARSFGAKPWQILRWHVALNALPPISVQASLDLGSAILMAAALSFIGLGAQPPAAEWGAMIAVGRHHVLEQWWYSAFPGMAILFTAVGFNFLGDGLRDMLDPKHRQP</sequence>
<dbReference type="EMBL" id="CP000542">
    <property type="protein sequence ID" value="ABM59824.1"/>
    <property type="molecule type" value="Genomic_DNA"/>
</dbReference>
<gene>
    <name evidence="9" type="ordered locus">Veis_4119</name>
</gene>
<organism evidence="9 10">
    <name type="scientific">Verminephrobacter eiseniae (strain EF01-2)</name>
    <dbReference type="NCBI Taxonomy" id="391735"/>
    <lineage>
        <taxon>Bacteria</taxon>
        <taxon>Pseudomonadati</taxon>
        <taxon>Pseudomonadota</taxon>
        <taxon>Betaproteobacteria</taxon>
        <taxon>Burkholderiales</taxon>
        <taxon>Comamonadaceae</taxon>
        <taxon>Verminephrobacter</taxon>
    </lineage>
</organism>
<proteinExistence type="inferred from homology"/>
<dbReference type="GO" id="GO:0005886">
    <property type="term" value="C:plasma membrane"/>
    <property type="evidence" value="ECO:0007669"/>
    <property type="project" value="UniProtKB-SubCell"/>
</dbReference>
<feature type="transmembrane region" description="Helical" evidence="7">
    <location>
        <begin position="81"/>
        <end position="106"/>
    </location>
</feature>
<evidence type="ECO:0000256" key="1">
    <source>
        <dbReference type="ARBA" id="ARBA00004651"/>
    </source>
</evidence>
<dbReference type="KEGG" id="vei:Veis_4119"/>
<feature type="domain" description="ABC transmembrane type-1" evidence="8">
    <location>
        <begin position="83"/>
        <end position="268"/>
    </location>
</feature>
<dbReference type="eggNOG" id="COG1173">
    <property type="taxonomic scope" value="Bacteria"/>
</dbReference>
<keyword evidence="10" id="KW-1185">Reference proteome</keyword>
<dbReference type="InterPro" id="IPR035906">
    <property type="entry name" value="MetI-like_sf"/>
</dbReference>
<dbReference type="CDD" id="cd06261">
    <property type="entry name" value="TM_PBP2"/>
    <property type="match status" value="1"/>
</dbReference>
<dbReference type="Pfam" id="PF12911">
    <property type="entry name" value="OppC_N"/>
    <property type="match status" value="1"/>
</dbReference>
<dbReference type="Gene3D" id="1.10.3720.10">
    <property type="entry name" value="MetI-like"/>
    <property type="match status" value="1"/>
</dbReference>
<dbReference type="OrthoDB" id="9783218at2"/>
<evidence type="ECO:0000256" key="3">
    <source>
        <dbReference type="ARBA" id="ARBA00022475"/>
    </source>
</evidence>
<keyword evidence="3" id="KW-1003">Cell membrane</keyword>
<evidence type="ECO:0000313" key="10">
    <source>
        <dbReference type="Proteomes" id="UP000000374"/>
    </source>
</evidence>
<comment type="subcellular location">
    <subcellularLocation>
        <location evidence="1 7">Cell membrane</location>
        <topology evidence="1 7">Multi-pass membrane protein</topology>
    </subcellularLocation>
</comment>
<dbReference type="GO" id="GO:0071916">
    <property type="term" value="F:dipeptide transmembrane transporter activity"/>
    <property type="evidence" value="ECO:0007669"/>
    <property type="project" value="TreeGrafter"/>
</dbReference>
<dbReference type="RefSeq" id="WP_011811811.1">
    <property type="nucleotide sequence ID" value="NC_008786.1"/>
</dbReference>
<dbReference type="Pfam" id="PF00528">
    <property type="entry name" value="BPD_transp_1"/>
    <property type="match status" value="1"/>
</dbReference>
<keyword evidence="6 7" id="KW-0472">Membrane</keyword>
<dbReference type="SUPFAM" id="SSF161098">
    <property type="entry name" value="MetI-like"/>
    <property type="match status" value="1"/>
</dbReference>
<feature type="transmembrane region" description="Helical" evidence="7">
    <location>
        <begin position="118"/>
        <end position="136"/>
    </location>
</feature>
<evidence type="ECO:0000256" key="4">
    <source>
        <dbReference type="ARBA" id="ARBA00022692"/>
    </source>
</evidence>
<dbReference type="PANTHER" id="PTHR43386">
    <property type="entry name" value="OLIGOPEPTIDE TRANSPORT SYSTEM PERMEASE PROTEIN APPC"/>
    <property type="match status" value="1"/>
</dbReference>